<name>A0A1S1Z3Y2_FLAPC</name>
<dbReference type="Proteomes" id="UP000179797">
    <property type="component" value="Unassembled WGS sequence"/>
</dbReference>
<accession>A0A1S1Z3Y2</accession>
<evidence type="ECO:0000259" key="7">
    <source>
        <dbReference type="Pfam" id="PF07980"/>
    </source>
</evidence>
<organism evidence="9 10">
    <name type="scientific">Flammeovirga pacifica</name>
    <dbReference type="NCBI Taxonomy" id="915059"/>
    <lineage>
        <taxon>Bacteria</taxon>
        <taxon>Pseudomonadati</taxon>
        <taxon>Bacteroidota</taxon>
        <taxon>Cytophagia</taxon>
        <taxon>Cytophagales</taxon>
        <taxon>Flammeovirgaceae</taxon>
        <taxon>Flammeovirga</taxon>
    </lineage>
</organism>
<evidence type="ECO:0000256" key="4">
    <source>
        <dbReference type="ARBA" id="ARBA00023136"/>
    </source>
</evidence>
<dbReference type="STRING" id="915059.NH26_17425"/>
<feature type="region of interest" description="Disordered" evidence="6">
    <location>
        <begin position="282"/>
        <end position="312"/>
    </location>
</feature>
<keyword evidence="4" id="KW-0472">Membrane</keyword>
<evidence type="ECO:0000256" key="6">
    <source>
        <dbReference type="SAM" id="MobiDB-lite"/>
    </source>
</evidence>
<gene>
    <name evidence="9" type="ORF">NH26_17425</name>
</gene>
<comment type="subcellular location">
    <subcellularLocation>
        <location evidence="1">Cell outer membrane</location>
    </subcellularLocation>
</comment>
<dbReference type="InterPro" id="IPR033985">
    <property type="entry name" value="SusD-like_N"/>
</dbReference>
<evidence type="ECO:0000256" key="5">
    <source>
        <dbReference type="ARBA" id="ARBA00023237"/>
    </source>
</evidence>
<evidence type="ECO:0000256" key="2">
    <source>
        <dbReference type="ARBA" id="ARBA00006275"/>
    </source>
</evidence>
<comment type="similarity">
    <text evidence="2">Belongs to the SusD family.</text>
</comment>
<dbReference type="EMBL" id="JRYR02000001">
    <property type="protein sequence ID" value="OHX67996.1"/>
    <property type="molecule type" value="Genomic_DNA"/>
</dbReference>
<evidence type="ECO:0000256" key="3">
    <source>
        <dbReference type="ARBA" id="ARBA00022729"/>
    </source>
</evidence>
<dbReference type="AlphaFoldDB" id="A0A1S1Z3Y2"/>
<evidence type="ECO:0000313" key="9">
    <source>
        <dbReference type="EMBL" id="OHX67996.1"/>
    </source>
</evidence>
<evidence type="ECO:0008006" key="11">
    <source>
        <dbReference type="Google" id="ProtNLM"/>
    </source>
</evidence>
<dbReference type="PROSITE" id="PS51257">
    <property type="entry name" value="PROKAR_LIPOPROTEIN"/>
    <property type="match status" value="1"/>
</dbReference>
<feature type="domain" description="RagB/SusD" evidence="7">
    <location>
        <begin position="273"/>
        <end position="538"/>
    </location>
</feature>
<dbReference type="OrthoDB" id="5694214at2"/>
<dbReference type="CDD" id="cd08977">
    <property type="entry name" value="SusD"/>
    <property type="match status" value="1"/>
</dbReference>
<keyword evidence="10" id="KW-1185">Reference proteome</keyword>
<dbReference type="Pfam" id="PF14322">
    <property type="entry name" value="SusD-like_3"/>
    <property type="match status" value="1"/>
</dbReference>
<dbReference type="SUPFAM" id="SSF48452">
    <property type="entry name" value="TPR-like"/>
    <property type="match status" value="1"/>
</dbReference>
<sequence>MKLTRYIFILLWSVITVSCNFLSQEPLGKAVDSPAYYDEYENARMAINACYNALVAEKPGSDGVYQEWFYGDVLTDNAWKGDKFFSDGMDQQELKEWNAINTSQMSLNPYNAMFQTIHRTNTALNGISQSSSYDGELKDRLLGEGYFIRAYSYFYLLRLYGGVPLFTSPVTVDQIGKVKRATLQEMVVQIKTDFDEAARLLGSKNEMELGLATSGAANAYLARLIMYDIGIYKTNTGDWNDVVSYTKKVMDSGDYWLADNLATIWEEEGENGPGSIFELQHETSNTGPTRRNTGTGSPRAVNPRGNATNKGWGWGQQCPSQDLFDSFEIGDPRLEWTIGKENDLAYGKTQGIPSFEAQSGYYIRKLIMDPALRAQNITDQPQNQRKMRYADVLLMYAEASYHTGNISDAQNKLNEIRNRARKMTYPMGWTADAPNGYAHRDNTGAIPEIKVVGDDLLTAILHERRVELAGECTRLWDLIRTNQYETALQKNNIGYRPNIDPSTVSSRMKSHSINGQIPVLPIPAGEVISYGLSQNPGY</sequence>
<dbReference type="InterPro" id="IPR011990">
    <property type="entry name" value="TPR-like_helical_dom_sf"/>
</dbReference>
<evidence type="ECO:0000259" key="8">
    <source>
        <dbReference type="Pfam" id="PF14322"/>
    </source>
</evidence>
<keyword evidence="5" id="KW-0998">Cell outer membrane</keyword>
<feature type="compositionally biased region" description="Low complexity" evidence="6">
    <location>
        <begin position="283"/>
        <end position="299"/>
    </location>
</feature>
<feature type="domain" description="SusD-like N-terminal" evidence="8">
    <location>
        <begin position="47"/>
        <end position="224"/>
    </location>
</feature>
<dbReference type="Gene3D" id="1.25.40.390">
    <property type="match status" value="1"/>
</dbReference>
<dbReference type="GO" id="GO:0009279">
    <property type="term" value="C:cell outer membrane"/>
    <property type="evidence" value="ECO:0007669"/>
    <property type="project" value="UniProtKB-SubCell"/>
</dbReference>
<dbReference type="InterPro" id="IPR012944">
    <property type="entry name" value="SusD_RagB_dom"/>
</dbReference>
<dbReference type="Pfam" id="PF07980">
    <property type="entry name" value="SusD_RagB"/>
    <property type="match status" value="1"/>
</dbReference>
<protein>
    <recommendedName>
        <fullName evidence="11">RagB/SusD family nutrient uptake outer membrane protein</fullName>
    </recommendedName>
</protein>
<evidence type="ECO:0000256" key="1">
    <source>
        <dbReference type="ARBA" id="ARBA00004442"/>
    </source>
</evidence>
<evidence type="ECO:0000313" key="10">
    <source>
        <dbReference type="Proteomes" id="UP000179797"/>
    </source>
</evidence>
<reference evidence="9 10" key="1">
    <citation type="journal article" date="2012" name="Int. J. Syst. Evol. Microbiol.">
        <title>Flammeovirga pacifica sp. nov., isolated from deep-sea sediment.</title>
        <authorList>
            <person name="Xu H."/>
            <person name="Fu Y."/>
            <person name="Yang N."/>
            <person name="Ding Z."/>
            <person name="Lai Q."/>
            <person name="Zeng R."/>
        </authorList>
    </citation>
    <scope>NUCLEOTIDE SEQUENCE [LARGE SCALE GENOMIC DNA]</scope>
    <source>
        <strain evidence="10">DSM 24597 / LMG 26175 / WPAGA1</strain>
    </source>
</reference>
<dbReference type="RefSeq" id="WP_044220035.1">
    <property type="nucleotide sequence ID" value="NZ_JRYR02000001.1"/>
</dbReference>
<proteinExistence type="inferred from homology"/>
<comment type="caution">
    <text evidence="9">The sequence shown here is derived from an EMBL/GenBank/DDBJ whole genome shotgun (WGS) entry which is preliminary data.</text>
</comment>
<keyword evidence="3" id="KW-0732">Signal</keyword>